<organism evidence="1 2">
    <name type="scientific">Candidatus Daviesbacteria bacterium RIFCSPLOWO2_01_FULL_39_12</name>
    <dbReference type="NCBI Taxonomy" id="1797785"/>
    <lineage>
        <taxon>Bacteria</taxon>
        <taxon>Candidatus Daviesiibacteriota</taxon>
    </lineage>
</organism>
<comment type="caution">
    <text evidence="1">The sequence shown here is derived from an EMBL/GenBank/DDBJ whole genome shotgun (WGS) entry which is preliminary data.</text>
</comment>
<gene>
    <name evidence="1" type="ORF">A3B45_02175</name>
</gene>
<dbReference type="AlphaFoldDB" id="A0A1F5KNH1"/>
<proteinExistence type="predicted"/>
<evidence type="ECO:0000313" key="1">
    <source>
        <dbReference type="EMBL" id="OGE42335.1"/>
    </source>
</evidence>
<dbReference type="EMBL" id="MFDM01000027">
    <property type="protein sequence ID" value="OGE42335.1"/>
    <property type="molecule type" value="Genomic_DNA"/>
</dbReference>
<evidence type="ECO:0000313" key="2">
    <source>
        <dbReference type="Proteomes" id="UP000178565"/>
    </source>
</evidence>
<protein>
    <submittedName>
        <fullName evidence="1">Uncharacterized protein</fullName>
    </submittedName>
</protein>
<accession>A0A1F5KNH1</accession>
<reference evidence="1 2" key="1">
    <citation type="journal article" date="2016" name="Nat. Commun.">
        <title>Thousands of microbial genomes shed light on interconnected biogeochemical processes in an aquifer system.</title>
        <authorList>
            <person name="Anantharaman K."/>
            <person name="Brown C.T."/>
            <person name="Hug L.A."/>
            <person name="Sharon I."/>
            <person name="Castelle C.J."/>
            <person name="Probst A.J."/>
            <person name="Thomas B.C."/>
            <person name="Singh A."/>
            <person name="Wilkins M.J."/>
            <person name="Karaoz U."/>
            <person name="Brodie E.L."/>
            <person name="Williams K.H."/>
            <person name="Hubbard S.S."/>
            <person name="Banfield J.F."/>
        </authorList>
    </citation>
    <scope>NUCLEOTIDE SEQUENCE [LARGE SCALE GENOMIC DNA]</scope>
</reference>
<dbReference type="STRING" id="1797785.A3B45_02175"/>
<dbReference type="Proteomes" id="UP000178565">
    <property type="component" value="Unassembled WGS sequence"/>
</dbReference>
<sequence>MQKIETEHLEKNVRIILGLLQVEGVRGNYRCHEYARRIGDFLKIAPGYTNLTVNDGTVVYQASFLRKSWPTSDTLIDIHGRKLRHSWLEVDDVVVDFHVYLAFTLDSGRRNALFVHRKDDVVGHVAYLKNGWEVKILGRPFIYYSPRDFTRLRLDQ</sequence>
<name>A0A1F5KNH1_9BACT</name>